<proteinExistence type="inferred from homology"/>
<dbReference type="Pfam" id="PF07715">
    <property type="entry name" value="Plug"/>
    <property type="match status" value="1"/>
</dbReference>
<protein>
    <submittedName>
        <fullName evidence="13">TonB-dependent receptor</fullName>
    </submittedName>
</protein>
<dbReference type="InterPro" id="IPR036942">
    <property type="entry name" value="Beta-barrel_TonB_sf"/>
</dbReference>
<dbReference type="InterPro" id="IPR037066">
    <property type="entry name" value="Plug_dom_sf"/>
</dbReference>
<feature type="non-terminal residue" evidence="13">
    <location>
        <position position="853"/>
    </location>
</feature>
<evidence type="ECO:0000259" key="12">
    <source>
        <dbReference type="Pfam" id="PF07715"/>
    </source>
</evidence>
<evidence type="ECO:0000256" key="3">
    <source>
        <dbReference type="ARBA" id="ARBA00022452"/>
    </source>
</evidence>
<accession>A0A7V1LKD8</accession>
<evidence type="ECO:0000256" key="5">
    <source>
        <dbReference type="ARBA" id="ARBA00022729"/>
    </source>
</evidence>
<dbReference type="Gene3D" id="2.170.130.10">
    <property type="entry name" value="TonB-dependent receptor, plug domain"/>
    <property type="match status" value="1"/>
</dbReference>
<reference evidence="13" key="1">
    <citation type="journal article" date="2020" name="mSystems">
        <title>Genome- and Community-Level Interaction Insights into Carbon Utilization and Element Cycling Functions of Hydrothermarchaeota in Hydrothermal Sediment.</title>
        <authorList>
            <person name="Zhou Z."/>
            <person name="Liu Y."/>
            <person name="Xu W."/>
            <person name="Pan J."/>
            <person name="Luo Z.H."/>
            <person name="Li M."/>
        </authorList>
    </citation>
    <scope>NUCLEOTIDE SEQUENCE [LARGE SCALE GENOMIC DNA]</scope>
    <source>
        <strain evidence="13">HyVt-456</strain>
    </source>
</reference>
<name>A0A7V1LKD8_CALAY</name>
<dbReference type="SUPFAM" id="SSF49464">
    <property type="entry name" value="Carboxypeptidase regulatory domain-like"/>
    <property type="match status" value="1"/>
</dbReference>
<evidence type="ECO:0000256" key="9">
    <source>
        <dbReference type="ARBA" id="ARBA00023237"/>
    </source>
</evidence>
<keyword evidence="8 13" id="KW-0675">Receptor</keyword>
<evidence type="ECO:0000256" key="2">
    <source>
        <dbReference type="ARBA" id="ARBA00022448"/>
    </source>
</evidence>
<dbReference type="Gene3D" id="2.60.40.1120">
    <property type="entry name" value="Carboxypeptidase-like, regulatory domain"/>
    <property type="match status" value="1"/>
</dbReference>
<dbReference type="Pfam" id="PF13715">
    <property type="entry name" value="CarbopepD_reg_2"/>
    <property type="match status" value="1"/>
</dbReference>
<dbReference type="InterPro" id="IPR000531">
    <property type="entry name" value="Beta-barrel_TonB"/>
</dbReference>
<dbReference type="EMBL" id="DRLD01000075">
    <property type="protein sequence ID" value="HED09624.1"/>
    <property type="molecule type" value="Genomic_DNA"/>
</dbReference>
<dbReference type="Gene3D" id="2.40.170.20">
    <property type="entry name" value="TonB-dependent receptor, beta-barrel domain"/>
    <property type="match status" value="1"/>
</dbReference>
<evidence type="ECO:0000256" key="4">
    <source>
        <dbReference type="ARBA" id="ARBA00022692"/>
    </source>
</evidence>
<evidence type="ECO:0000256" key="6">
    <source>
        <dbReference type="ARBA" id="ARBA00023077"/>
    </source>
</evidence>
<organism evidence="13">
    <name type="scientific">Caldithrix abyssi</name>
    <dbReference type="NCBI Taxonomy" id="187145"/>
    <lineage>
        <taxon>Bacteria</taxon>
        <taxon>Pseudomonadati</taxon>
        <taxon>Calditrichota</taxon>
        <taxon>Calditrichia</taxon>
        <taxon>Calditrichales</taxon>
        <taxon>Calditrichaceae</taxon>
        <taxon>Caldithrix</taxon>
    </lineage>
</organism>
<dbReference type="PANTHER" id="PTHR30069">
    <property type="entry name" value="TONB-DEPENDENT OUTER MEMBRANE RECEPTOR"/>
    <property type="match status" value="1"/>
</dbReference>
<feature type="domain" description="TonB-dependent receptor-like beta-barrel" evidence="11">
    <location>
        <begin position="385"/>
        <end position="853"/>
    </location>
</feature>
<comment type="caution">
    <text evidence="13">The sequence shown here is derived from an EMBL/GenBank/DDBJ whole genome shotgun (WGS) entry which is preliminary data.</text>
</comment>
<dbReference type="Pfam" id="PF00593">
    <property type="entry name" value="TonB_dep_Rec_b-barrel"/>
    <property type="match status" value="1"/>
</dbReference>
<dbReference type="AlphaFoldDB" id="A0A7V1LKD8"/>
<keyword evidence="9" id="KW-0998">Cell outer membrane</keyword>
<comment type="subcellular location">
    <subcellularLocation>
        <location evidence="1">Cell outer membrane</location>
        <topology evidence="1">Multi-pass membrane protein</topology>
    </subcellularLocation>
</comment>
<dbReference type="GO" id="GO:0015344">
    <property type="term" value="F:siderophore uptake transmembrane transporter activity"/>
    <property type="evidence" value="ECO:0007669"/>
    <property type="project" value="TreeGrafter"/>
</dbReference>
<keyword evidence="6 10" id="KW-0798">TonB box</keyword>
<evidence type="ECO:0000256" key="1">
    <source>
        <dbReference type="ARBA" id="ARBA00004571"/>
    </source>
</evidence>
<dbReference type="GO" id="GO:0044718">
    <property type="term" value="P:siderophore transmembrane transport"/>
    <property type="evidence" value="ECO:0007669"/>
    <property type="project" value="TreeGrafter"/>
</dbReference>
<evidence type="ECO:0000256" key="8">
    <source>
        <dbReference type="ARBA" id="ARBA00023170"/>
    </source>
</evidence>
<dbReference type="InterPro" id="IPR039426">
    <property type="entry name" value="TonB-dep_rcpt-like"/>
</dbReference>
<dbReference type="PANTHER" id="PTHR30069:SF29">
    <property type="entry name" value="HEMOGLOBIN AND HEMOGLOBIN-HAPTOGLOBIN-BINDING PROTEIN 1-RELATED"/>
    <property type="match status" value="1"/>
</dbReference>
<comment type="similarity">
    <text evidence="10">Belongs to the TonB-dependent receptor family.</text>
</comment>
<keyword evidence="5" id="KW-0732">Signal</keyword>
<evidence type="ECO:0000256" key="10">
    <source>
        <dbReference type="RuleBase" id="RU003357"/>
    </source>
</evidence>
<dbReference type="Proteomes" id="UP000886005">
    <property type="component" value="Unassembled WGS sequence"/>
</dbReference>
<dbReference type="InterPro" id="IPR008969">
    <property type="entry name" value="CarboxyPept-like_regulatory"/>
</dbReference>
<dbReference type="GO" id="GO:0009279">
    <property type="term" value="C:cell outer membrane"/>
    <property type="evidence" value="ECO:0007669"/>
    <property type="project" value="UniProtKB-SubCell"/>
</dbReference>
<dbReference type="SUPFAM" id="SSF56935">
    <property type="entry name" value="Porins"/>
    <property type="match status" value="1"/>
</dbReference>
<gene>
    <name evidence="13" type="ORF">ENJ10_02965</name>
</gene>
<evidence type="ECO:0000259" key="11">
    <source>
        <dbReference type="Pfam" id="PF00593"/>
    </source>
</evidence>
<evidence type="ECO:0000313" key="13">
    <source>
        <dbReference type="EMBL" id="HED09624.1"/>
    </source>
</evidence>
<dbReference type="InterPro" id="IPR012910">
    <property type="entry name" value="Plug_dom"/>
</dbReference>
<keyword evidence="3" id="KW-1134">Transmembrane beta strand</keyword>
<evidence type="ECO:0000256" key="7">
    <source>
        <dbReference type="ARBA" id="ARBA00023136"/>
    </source>
</evidence>
<keyword evidence="4" id="KW-0812">Transmembrane</keyword>
<keyword evidence="7 10" id="KW-0472">Membrane</keyword>
<sequence>MRKSYNALFIFLFLFIVIGQTMAETIVKGTVTDENDGPLPGANVVVEGKFIGTSTDSDGIFILETDLAPPFNLQISMVGFTTQTIEITEAETTLEVVLKEESFLSDAVVVSASRVEESFMRAPVSVEKVDQLALKQSPSATFFDGLADLREVNLIANSMIFKGATGRGFGDMHNTGLIQLIDGVDNAGIANGSFALGNMVGISDIDVADVEFLPGASSALYGPNAFSGVLFINSKSPFDYQGLSVEAKSGMSSSAYAGSAPLYGINLRYAKAYDRFAYKIALSHFQATDWVAHNFKDKEGKPANAPDFNGVNIYGDEVATTLDLDDLAGLPAGTLGSIRVGRTGYKEEDLYDYDPARSTKMNVGLRYRLTDNLEAAYDYRIGTGRSIYQGTNRYALDNLLVQYHKLELKGNNFFVRAYAQSEDAGDSHDIVFTGWNVNRQWKSDTQWFTDYATTYIGASLPAAYGGLGLPADQAHALARQKADVGRLEPGTAEFNAAIKKVKSTKDFRVGSGFTSKSGFTNFEGMYDFSNMIPFVDLQIGGNYRNYGVNTEGTIYSDANDPISIYEYGAYAQASAEIIEDELRVTGSLRLDGHKNFEDHISPRLAAVYTPVPNHNFRASYQSGFNNPIIESQYINLNLGAAVLLGGTQDNMDRTGLGRIYQRGIDKDTFQPVTTPFREPEFQQTFEVGYKALIDNHLFIDASYYNSNYTNRFKGVTVLDPDLLAQGVVLPYVLYTNEKDRNIILQGAGLGLKYHFDSGYNVGVNYTFTERSGGDDKDILNSLNRAKHNVKLSFGNSRLTENLGFHLSARWRSKFTWIATFVPAGGEVGGETVIDGQVSYRVPSLKSTIKAGVN</sequence>
<feature type="domain" description="TonB-dependent receptor plug" evidence="12">
    <location>
        <begin position="120"/>
        <end position="229"/>
    </location>
</feature>
<keyword evidence="2" id="KW-0813">Transport</keyword>